<accession>A0A2P2J296</accession>
<name>A0A2P2J296_RHIMU</name>
<reference evidence="1" key="1">
    <citation type="submission" date="2018-02" db="EMBL/GenBank/DDBJ databases">
        <title>Rhizophora mucronata_Transcriptome.</title>
        <authorList>
            <person name="Meera S.P."/>
            <person name="Sreeshan A."/>
            <person name="Augustine A."/>
        </authorList>
    </citation>
    <scope>NUCLEOTIDE SEQUENCE</scope>
    <source>
        <tissue evidence="1">Leaf</tissue>
    </source>
</reference>
<protein>
    <submittedName>
        <fullName evidence="1">Uncharacterized protein</fullName>
    </submittedName>
</protein>
<proteinExistence type="predicted"/>
<sequence length="23" mass="2424">MKGPVLVVIARVSVLRATALNCL</sequence>
<dbReference type="AlphaFoldDB" id="A0A2P2J296"/>
<organism evidence="1">
    <name type="scientific">Rhizophora mucronata</name>
    <name type="common">Asiatic mangrove</name>
    <dbReference type="NCBI Taxonomy" id="61149"/>
    <lineage>
        <taxon>Eukaryota</taxon>
        <taxon>Viridiplantae</taxon>
        <taxon>Streptophyta</taxon>
        <taxon>Embryophyta</taxon>
        <taxon>Tracheophyta</taxon>
        <taxon>Spermatophyta</taxon>
        <taxon>Magnoliopsida</taxon>
        <taxon>eudicotyledons</taxon>
        <taxon>Gunneridae</taxon>
        <taxon>Pentapetalae</taxon>
        <taxon>rosids</taxon>
        <taxon>fabids</taxon>
        <taxon>Malpighiales</taxon>
        <taxon>Rhizophoraceae</taxon>
        <taxon>Rhizophora</taxon>
    </lineage>
</organism>
<evidence type="ECO:0000313" key="1">
    <source>
        <dbReference type="EMBL" id="MBW87537.1"/>
    </source>
</evidence>
<dbReference type="EMBL" id="GGEC01007054">
    <property type="protein sequence ID" value="MBW87537.1"/>
    <property type="molecule type" value="Transcribed_RNA"/>
</dbReference>